<dbReference type="InterPro" id="IPR000326">
    <property type="entry name" value="PAP2/HPO"/>
</dbReference>
<proteinExistence type="predicted"/>
<keyword evidence="4" id="KW-1185">Reference proteome</keyword>
<reference evidence="4" key="1">
    <citation type="journal article" date="2019" name="Int. J. Syst. Evol. Microbiol.">
        <title>The Global Catalogue of Microorganisms (GCM) 10K type strain sequencing project: providing services to taxonomists for standard genome sequencing and annotation.</title>
        <authorList>
            <consortium name="The Broad Institute Genomics Platform"/>
            <consortium name="The Broad Institute Genome Sequencing Center for Infectious Disease"/>
            <person name="Wu L."/>
            <person name="Ma J."/>
        </authorList>
    </citation>
    <scope>NUCLEOTIDE SEQUENCE [LARGE SCALE GENOMIC DNA]</scope>
    <source>
        <strain evidence="4">KCTC 42441</strain>
    </source>
</reference>
<dbReference type="Pfam" id="PF01569">
    <property type="entry name" value="PAP2"/>
    <property type="match status" value="1"/>
</dbReference>
<evidence type="ECO:0000259" key="2">
    <source>
        <dbReference type="Pfam" id="PF01569"/>
    </source>
</evidence>
<sequence length="282" mass="30672">MIDRYLPARRAPAQIHGPGTDLPGPARRRGSAGGSVRILQSGMPAWLAWQLLLPLAVFVAANFVLLQLGGDRWLAGHLYLWEGGHWALKDGFVTSTLVHEGGKRLSVLAWLGVVACAAVAWCRPRWRSWRRPLLYLALAVLLSTSVVAWMKSWTHVDCPWDLVGFGGTRSYHDLLAALPAHAPRGRCFPAGHASAGYAWVALFFFFGSTRPRWRWKGLAAGLCAGLVFGVSQQLRGAHFASHDAWTLTICWLVALLLHRAMLARGGAAPAPRNAPAPADGGR</sequence>
<feature type="transmembrane region" description="Helical" evidence="1">
    <location>
        <begin position="46"/>
        <end position="68"/>
    </location>
</feature>
<dbReference type="RefSeq" id="WP_386745464.1">
    <property type="nucleotide sequence ID" value="NZ_JBHRYA010000012.1"/>
</dbReference>
<feature type="domain" description="Phosphatidic acid phosphatase type 2/haloperoxidase" evidence="2">
    <location>
        <begin position="133"/>
        <end position="263"/>
    </location>
</feature>
<dbReference type="Proteomes" id="UP001595705">
    <property type="component" value="Unassembled WGS sequence"/>
</dbReference>
<dbReference type="EMBL" id="JBHRYA010000012">
    <property type="protein sequence ID" value="MFC3717483.1"/>
    <property type="molecule type" value="Genomic_DNA"/>
</dbReference>
<protein>
    <submittedName>
        <fullName evidence="3">Phosphatase PAP2 family protein</fullName>
    </submittedName>
</protein>
<evidence type="ECO:0000256" key="1">
    <source>
        <dbReference type="SAM" id="Phobius"/>
    </source>
</evidence>
<accession>A0ABV7XP08</accession>
<feature type="transmembrane region" description="Helical" evidence="1">
    <location>
        <begin position="105"/>
        <end position="121"/>
    </location>
</feature>
<feature type="transmembrane region" description="Helical" evidence="1">
    <location>
        <begin position="188"/>
        <end position="206"/>
    </location>
</feature>
<dbReference type="InterPro" id="IPR036938">
    <property type="entry name" value="PAP2/HPO_sf"/>
</dbReference>
<feature type="transmembrane region" description="Helical" evidence="1">
    <location>
        <begin position="133"/>
        <end position="150"/>
    </location>
</feature>
<feature type="transmembrane region" description="Helical" evidence="1">
    <location>
        <begin position="213"/>
        <end position="232"/>
    </location>
</feature>
<name>A0ABV7XP08_9GAMM</name>
<gene>
    <name evidence="3" type="ORF">ACFONC_15130</name>
</gene>
<evidence type="ECO:0000313" key="3">
    <source>
        <dbReference type="EMBL" id="MFC3717483.1"/>
    </source>
</evidence>
<keyword evidence="1" id="KW-0812">Transmembrane</keyword>
<evidence type="ECO:0000313" key="4">
    <source>
        <dbReference type="Proteomes" id="UP001595705"/>
    </source>
</evidence>
<organism evidence="3 4">
    <name type="scientific">Luteimonas soli</name>
    <dbReference type="NCBI Taxonomy" id="1648966"/>
    <lineage>
        <taxon>Bacteria</taxon>
        <taxon>Pseudomonadati</taxon>
        <taxon>Pseudomonadota</taxon>
        <taxon>Gammaproteobacteria</taxon>
        <taxon>Lysobacterales</taxon>
        <taxon>Lysobacteraceae</taxon>
        <taxon>Luteimonas</taxon>
    </lineage>
</organism>
<dbReference type="SUPFAM" id="SSF48317">
    <property type="entry name" value="Acid phosphatase/Vanadium-dependent haloperoxidase"/>
    <property type="match status" value="1"/>
</dbReference>
<feature type="transmembrane region" description="Helical" evidence="1">
    <location>
        <begin position="244"/>
        <end position="262"/>
    </location>
</feature>
<comment type="caution">
    <text evidence="3">The sequence shown here is derived from an EMBL/GenBank/DDBJ whole genome shotgun (WGS) entry which is preliminary data.</text>
</comment>
<keyword evidence="1" id="KW-1133">Transmembrane helix</keyword>
<dbReference type="CDD" id="cd03396">
    <property type="entry name" value="PAP2_like_6"/>
    <property type="match status" value="1"/>
</dbReference>
<keyword evidence="1" id="KW-0472">Membrane</keyword>